<accession>A0ABP1RPD2</accession>
<keyword evidence="1" id="KW-0812">Transmembrane</keyword>
<feature type="transmembrane region" description="Helical" evidence="1">
    <location>
        <begin position="396"/>
        <end position="415"/>
    </location>
</feature>
<evidence type="ECO:0000313" key="2">
    <source>
        <dbReference type="EMBL" id="CAL8132153.1"/>
    </source>
</evidence>
<keyword evidence="1" id="KW-0472">Membrane</keyword>
<dbReference type="Proteomes" id="UP001642540">
    <property type="component" value="Unassembled WGS sequence"/>
</dbReference>
<name>A0ABP1RPD2_9HEXA</name>
<evidence type="ECO:0000256" key="1">
    <source>
        <dbReference type="SAM" id="Phobius"/>
    </source>
</evidence>
<evidence type="ECO:0000313" key="3">
    <source>
        <dbReference type="Proteomes" id="UP001642540"/>
    </source>
</evidence>
<feature type="transmembrane region" description="Helical" evidence="1">
    <location>
        <begin position="607"/>
        <end position="631"/>
    </location>
</feature>
<keyword evidence="3" id="KW-1185">Reference proteome</keyword>
<organism evidence="2 3">
    <name type="scientific">Orchesella dallaii</name>
    <dbReference type="NCBI Taxonomy" id="48710"/>
    <lineage>
        <taxon>Eukaryota</taxon>
        <taxon>Metazoa</taxon>
        <taxon>Ecdysozoa</taxon>
        <taxon>Arthropoda</taxon>
        <taxon>Hexapoda</taxon>
        <taxon>Collembola</taxon>
        <taxon>Entomobryomorpha</taxon>
        <taxon>Entomobryoidea</taxon>
        <taxon>Orchesellidae</taxon>
        <taxon>Orchesellinae</taxon>
        <taxon>Orchesella</taxon>
    </lineage>
</organism>
<reference evidence="2 3" key="1">
    <citation type="submission" date="2024-08" db="EMBL/GenBank/DDBJ databases">
        <authorList>
            <person name="Cucini C."/>
            <person name="Frati F."/>
        </authorList>
    </citation>
    <scope>NUCLEOTIDE SEQUENCE [LARGE SCALE GENOMIC DNA]</scope>
</reference>
<sequence>MRIPEHSMDFNKAPTTFSVLTIILISNIQFLKITALSIAQYSHNCNVHLVTAPSNSFNIEIDYPCSEIYHESGLTIHQFDKLLYEISEDDIADNKLSLKHGYFRLHFKYRKNCVIFVLYTNTFNGTMEAIRRSGFGTSDIVIYFIKLVSPIKENDIYSDFLNHMITEESTPFHAPIVFFKDWETSFVQGFCYFCPENIGHFHLTNASNHKNLLEFLSVLNGQSYGKPAYFISSFSDKKMRKEKCLGPLDYHQNRSILYEAIMDCVPALYSPLHELLNKLNTTIAIAHRFPNRPEAKWLLQFHSDEGILQGIPNQYALTRGRIFISAEYMPKVMACNYVENLSSFDFSLLKILDTYTLGALLAVALAYAFIYKDLFRGLDLIWLFLGSSCCCNHRRLLVTHYMVFIALGSFIYQSFISTDSMHLDELPEFPVLLKSGYRFWTDVKAFKAAIRIIPKNYLKNVEEFTGTKDLLKLAYGGIGNDVHNVPKNNFTEMVETMSKQRLFVWSSDAKFLGYALANNLMYVKSKHICKMLDGSIFFNFKMKNTQRILSYLSTKAAVLYSRYLETGIFIRIRCLRNTFNRAKLRDLQLEAVDKFRMPNPAGVKSTLGMFFGIHFCLGGVLLGVSLAKLIYTRRLCILMWFHRQFNLVSL</sequence>
<protein>
    <submittedName>
        <fullName evidence="2">Uncharacterized protein</fullName>
    </submittedName>
</protein>
<proteinExistence type="predicted"/>
<keyword evidence="1" id="KW-1133">Transmembrane helix</keyword>
<feature type="transmembrane region" description="Helical" evidence="1">
    <location>
        <begin position="355"/>
        <end position="375"/>
    </location>
</feature>
<dbReference type="EMBL" id="CAXLJM020000092">
    <property type="protein sequence ID" value="CAL8132153.1"/>
    <property type="molecule type" value="Genomic_DNA"/>
</dbReference>
<comment type="caution">
    <text evidence="2">The sequence shown here is derived from an EMBL/GenBank/DDBJ whole genome shotgun (WGS) entry which is preliminary data.</text>
</comment>
<gene>
    <name evidence="2" type="ORF">ODALV1_LOCUS24496</name>
</gene>